<name>B3DYP2_METI4</name>
<dbReference type="AlphaFoldDB" id="B3DYP2"/>
<dbReference type="Proteomes" id="UP000009149">
    <property type="component" value="Chromosome"/>
</dbReference>
<organism evidence="1 2">
    <name type="scientific">Methylacidiphilum infernorum (isolate V4)</name>
    <name type="common">Methylokorus infernorum (strain V4)</name>
    <dbReference type="NCBI Taxonomy" id="481448"/>
    <lineage>
        <taxon>Bacteria</taxon>
        <taxon>Pseudomonadati</taxon>
        <taxon>Verrucomicrobiota</taxon>
        <taxon>Methylacidiphilae</taxon>
        <taxon>Methylacidiphilales</taxon>
        <taxon>Methylacidiphilaceae</taxon>
        <taxon>Methylacidiphilum (ex Ratnadevi et al. 2023)</taxon>
    </lineage>
</organism>
<gene>
    <name evidence="1" type="ordered locus">Minf_2036</name>
</gene>
<accession>B3DYP2</accession>
<dbReference type="KEGG" id="min:Minf_2036"/>
<dbReference type="EMBL" id="CP000975">
    <property type="protein sequence ID" value="ACD84090.1"/>
    <property type="molecule type" value="Genomic_DNA"/>
</dbReference>
<evidence type="ECO:0000313" key="1">
    <source>
        <dbReference type="EMBL" id="ACD84090.1"/>
    </source>
</evidence>
<reference evidence="1 2" key="1">
    <citation type="journal article" date="2008" name="Biol. Direct">
        <title>Complete genome sequence of the extremely acidophilic methanotroph isolate V4, Methylacidiphilum infernorum, a representative of the bacterial phylum Verrucomicrobia.</title>
        <authorList>
            <person name="Hou S."/>
            <person name="Makarova K.S."/>
            <person name="Saw J.H."/>
            <person name="Senin P."/>
            <person name="Ly B.V."/>
            <person name="Zhou Z."/>
            <person name="Ren Y."/>
            <person name="Wang J."/>
            <person name="Galperin M.Y."/>
            <person name="Omelchenko M.V."/>
            <person name="Wolf Y.I."/>
            <person name="Yutin N."/>
            <person name="Koonin E.V."/>
            <person name="Stott M.B."/>
            <person name="Mountain B.W."/>
            <person name="Crowe M.A."/>
            <person name="Smirnova A.V."/>
            <person name="Dunfield P.F."/>
            <person name="Feng L."/>
            <person name="Wang L."/>
            <person name="Alam M."/>
        </authorList>
    </citation>
    <scope>NUCLEOTIDE SEQUENCE [LARGE SCALE GENOMIC DNA]</scope>
    <source>
        <strain evidence="2">Isolate V4</strain>
    </source>
</reference>
<dbReference type="HOGENOM" id="CLU_3009117_0_0_0"/>
<evidence type="ECO:0000313" key="2">
    <source>
        <dbReference type="Proteomes" id="UP000009149"/>
    </source>
</evidence>
<dbReference type="STRING" id="481448.Minf_2036"/>
<sequence>MAEEIVSIKMRMSGFPRAIPCIRARVEGAESLGLLFKRPAREFPPPLGGWECHSKD</sequence>
<proteinExistence type="predicted"/>
<protein>
    <submittedName>
        <fullName evidence="1">Uncharacterized protein</fullName>
    </submittedName>
</protein>